<reference evidence="3 4" key="1">
    <citation type="submission" date="2024-10" db="EMBL/GenBank/DDBJ databases">
        <title>The Natural Products Discovery Center: Release of the First 8490 Sequenced Strains for Exploring Actinobacteria Biosynthetic Diversity.</title>
        <authorList>
            <person name="Kalkreuter E."/>
            <person name="Kautsar S.A."/>
            <person name="Yang D."/>
            <person name="Bader C.D."/>
            <person name="Teijaro C.N."/>
            <person name="Fluegel L."/>
            <person name="Davis C.M."/>
            <person name="Simpson J.R."/>
            <person name="Lauterbach L."/>
            <person name="Steele A.D."/>
            <person name="Gui C."/>
            <person name="Meng S."/>
            <person name="Li G."/>
            <person name="Viehrig K."/>
            <person name="Ye F."/>
            <person name="Su P."/>
            <person name="Kiefer A.F."/>
            <person name="Nichols A."/>
            <person name="Cepeda A.J."/>
            <person name="Yan W."/>
            <person name="Fan B."/>
            <person name="Jiang Y."/>
            <person name="Adhikari A."/>
            <person name="Zheng C.-J."/>
            <person name="Schuster L."/>
            <person name="Cowan T.M."/>
            <person name="Smanski M.J."/>
            <person name="Chevrette M.G."/>
            <person name="De Carvalho L.P.S."/>
            <person name="Shen B."/>
        </authorList>
    </citation>
    <scope>NUCLEOTIDE SEQUENCE [LARGE SCALE GENOMIC DNA]</scope>
    <source>
        <strain evidence="3 4">NPDC000087</strain>
    </source>
</reference>
<dbReference type="SUPFAM" id="SSF53300">
    <property type="entry name" value="vWA-like"/>
    <property type="match status" value="1"/>
</dbReference>
<dbReference type="RefSeq" id="WP_020509628.1">
    <property type="nucleotide sequence ID" value="NZ_JBIAZU010000001.1"/>
</dbReference>
<sequence>MRPQFEPAQQALTLYFRALSGRRCELSPYADDADLWQHPDTATTVRLPATAPPVDRWYDVALTHRALHHAMGTFRLDLDRPEPLFRRIRPAADRSLPALEQFTRLFGRSALAVEVYAVLEDLRIDAAAVRRFPGLAPAFRAVRREALENRPDLTLLPPRAAIAEALVRLSLGARDVMAPSALADSLARVTVVARALESPAAGAESSVEAAIRIYQVLAGLPNVGVQRSVRPFSFAEAESDRDDSWFRLGEKEIRLEGDEKFDVRFHPVRYRDVPGPRYAGQQASGMPLQEAILRMTPDEAVDSSDEDTDGMVERSIQAERGGVDVTATDRPDTPPEPLPHDHGPDLDDDHDHVHGHLHAHGRDEFVYPEWDSVAGHYLNDWTLVRQRRPAAQTRPAYDRSHRGALARHGHLLPGLVAQLSRVRPAGRDFVRRSRHGDDLDLDACIDALIDLRTGVEPSDRVFVSVQDRRRDVAVAVAIDLSSSTAERLPGTVPAKRILDLQRDAVSLLLEALDLVGDVYGIYGFSGGGRDDVRVSVVKGLDERRTPAMIHRLAGLVPDHTTRMGPPIRHLTSLLRGSDAATKILLIVSDGRPYDLDYGQQYGDAAVLSYAVADTARAMREARQVGVRPYLVTIDPAGGDYLAGMCDPQEYHVINNALDLPGALASLYLVARAA</sequence>
<feature type="region of interest" description="Disordered" evidence="1">
    <location>
        <begin position="298"/>
        <end position="346"/>
    </location>
</feature>
<accession>A0ABW6W7J8</accession>
<dbReference type="PANTHER" id="PTHR41248">
    <property type="entry name" value="NORD PROTEIN"/>
    <property type="match status" value="1"/>
</dbReference>
<protein>
    <submittedName>
        <fullName evidence="3">Nitric oxide reductase activation protein NorD</fullName>
    </submittedName>
</protein>
<dbReference type="Gene3D" id="3.40.50.410">
    <property type="entry name" value="von Willebrand factor, type A domain"/>
    <property type="match status" value="1"/>
</dbReference>
<proteinExistence type="predicted"/>
<feature type="domain" description="VWFA" evidence="2">
    <location>
        <begin position="471"/>
        <end position="665"/>
    </location>
</feature>
<dbReference type="SMART" id="SM00327">
    <property type="entry name" value="VWA"/>
    <property type="match status" value="1"/>
</dbReference>
<evidence type="ECO:0000259" key="2">
    <source>
        <dbReference type="SMART" id="SM00327"/>
    </source>
</evidence>
<comment type="caution">
    <text evidence="3">The sequence shown here is derived from an EMBL/GenBank/DDBJ whole genome shotgun (WGS) entry which is preliminary data.</text>
</comment>
<feature type="compositionally biased region" description="Acidic residues" evidence="1">
    <location>
        <begin position="299"/>
        <end position="310"/>
    </location>
</feature>
<dbReference type="EMBL" id="JBIAZU010000001">
    <property type="protein sequence ID" value="MFF5289287.1"/>
    <property type="molecule type" value="Genomic_DNA"/>
</dbReference>
<evidence type="ECO:0000313" key="3">
    <source>
        <dbReference type="EMBL" id="MFF5289287.1"/>
    </source>
</evidence>
<dbReference type="Proteomes" id="UP001602245">
    <property type="component" value="Unassembled WGS sequence"/>
</dbReference>
<feature type="compositionally biased region" description="Basic and acidic residues" evidence="1">
    <location>
        <begin position="327"/>
        <end position="346"/>
    </location>
</feature>
<organism evidence="3 4">
    <name type="scientific">Paractinoplanes globisporus</name>
    <dbReference type="NCBI Taxonomy" id="113565"/>
    <lineage>
        <taxon>Bacteria</taxon>
        <taxon>Bacillati</taxon>
        <taxon>Actinomycetota</taxon>
        <taxon>Actinomycetes</taxon>
        <taxon>Micromonosporales</taxon>
        <taxon>Micromonosporaceae</taxon>
        <taxon>Paractinoplanes</taxon>
    </lineage>
</organism>
<evidence type="ECO:0000256" key="1">
    <source>
        <dbReference type="SAM" id="MobiDB-lite"/>
    </source>
</evidence>
<evidence type="ECO:0000313" key="4">
    <source>
        <dbReference type="Proteomes" id="UP001602245"/>
    </source>
</evidence>
<dbReference type="PANTHER" id="PTHR41248:SF1">
    <property type="entry name" value="NORD PROTEIN"/>
    <property type="match status" value="1"/>
</dbReference>
<dbReference type="InterPro" id="IPR036465">
    <property type="entry name" value="vWFA_dom_sf"/>
</dbReference>
<gene>
    <name evidence="3" type="ORF">ACFY35_07605</name>
</gene>
<dbReference type="InterPro" id="IPR051928">
    <property type="entry name" value="NorD/CobT"/>
</dbReference>
<dbReference type="InterPro" id="IPR002035">
    <property type="entry name" value="VWF_A"/>
</dbReference>
<keyword evidence="4" id="KW-1185">Reference proteome</keyword>
<name>A0ABW6W7J8_9ACTN</name>